<dbReference type="AlphaFoldDB" id="A0A6A5BCX8"/>
<accession>A0A6A5BCX8</accession>
<dbReference type="GeneID" id="68112308"/>
<protein>
    <submittedName>
        <fullName evidence="2">Uncharacterized protein</fullName>
    </submittedName>
</protein>
<feature type="compositionally biased region" description="Basic and acidic residues" evidence="1">
    <location>
        <begin position="428"/>
        <end position="438"/>
    </location>
</feature>
<name>A0A6A5BCX8_NAEFO</name>
<comment type="caution">
    <text evidence="2">The sequence shown here is derived from an EMBL/GenBank/DDBJ whole genome shotgun (WGS) entry which is preliminary data.</text>
</comment>
<proteinExistence type="predicted"/>
<evidence type="ECO:0000313" key="3">
    <source>
        <dbReference type="Proteomes" id="UP000444721"/>
    </source>
</evidence>
<reference evidence="2 3" key="1">
    <citation type="journal article" date="2019" name="Sci. Rep.">
        <title>Nanopore sequencing improves the draft genome of the human pathogenic amoeba Naegleria fowleri.</title>
        <authorList>
            <person name="Liechti N."/>
            <person name="Schurch N."/>
            <person name="Bruggmann R."/>
            <person name="Wittwer M."/>
        </authorList>
    </citation>
    <scope>NUCLEOTIDE SEQUENCE [LARGE SCALE GENOMIC DNA]</scope>
    <source>
        <strain evidence="2 3">ATCC 30894</strain>
    </source>
</reference>
<organism evidence="2 3">
    <name type="scientific">Naegleria fowleri</name>
    <name type="common">Brain eating amoeba</name>
    <dbReference type="NCBI Taxonomy" id="5763"/>
    <lineage>
        <taxon>Eukaryota</taxon>
        <taxon>Discoba</taxon>
        <taxon>Heterolobosea</taxon>
        <taxon>Tetramitia</taxon>
        <taxon>Eutetramitia</taxon>
        <taxon>Vahlkampfiidae</taxon>
        <taxon>Naegleria</taxon>
    </lineage>
</organism>
<feature type="region of interest" description="Disordered" evidence="1">
    <location>
        <begin position="142"/>
        <end position="179"/>
    </location>
</feature>
<feature type="compositionally biased region" description="Basic residues" evidence="1">
    <location>
        <begin position="325"/>
        <end position="334"/>
    </location>
</feature>
<feature type="compositionally biased region" description="Polar residues" evidence="1">
    <location>
        <begin position="142"/>
        <end position="155"/>
    </location>
</feature>
<feature type="compositionally biased region" description="Polar residues" evidence="1">
    <location>
        <begin position="313"/>
        <end position="324"/>
    </location>
</feature>
<dbReference type="OrthoDB" id="10521805at2759"/>
<feature type="compositionally biased region" description="Polar residues" evidence="1">
    <location>
        <begin position="10"/>
        <end position="20"/>
    </location>
</feature>
<dbReference type="VEuPathDB" id="AmoebaDB:FDP41_005090"/>
<dbReference type="RefSeq" id="XP_044560476.1">
    <property type="nucleotide sequence ID" value="XM_044708577.1"/>
</dbReference>
<evidence type="ECO:0000313" key="2">
    <source>
        <dbReference type="EMBL" id="KAF0975763.1"/>
    </source>
</evidence>
<keyword evidence="3" id="KW-1185">Reference proteome</keyword>
<dbReference type="VEuPathDB" id="AmoebaDB:NfTy_051550"/>
<dbReference type="VEuPathDB" id="AmoebaDB:NF0058780"/>
<sequence length="438" mass="49013">MASGYPLGKQPSSSSPATSVNINAARILPHDEDTNDRVMLPSLSHQQNITLPSIHELLSQQQDGEDSEMNIIDTCGSMHQPLNSDPLLNPLHMSPLKPSQMLLANPSISSSPFIRASPSSSSSLSTYRFDERPQLYAHEPNILSSYDSSNPSQYISRPLPSLTVPSLQKTPSPPLSRNSPSLVTKYNDHNNDFSGQQEQLPMSRHNQNFQMDHNQKLILGNSSSYTSHDIYQQQSPSPFKQQQINLNEMSVMDETGKIVNERGMKTFRKQQRKTKAKLENQESKSSTLNFVNNFVSSTPVDSMTMTLGDIQDSSQSVQFSMHSPRSSKPKRGTKKATSDNASSHTASSSDEATQKTSNDATRSQPAAIDGLFMEFVGVQNPKKRKEYRDIITYKDEFFTDSYKNTATQKRLRESSSKYRSKQPLNTDKSNKHANKEKE</sequence>
<feature type="compositionally biased region" description="Polar residues" evidence="1">
    <location>
        <begin position="354"/>
        <end position="364"/>
    </location>
</feature>
<gene>
    <name evidence="2" type="ORF">FDP41_005090</name>
</gene>
<dbReference type="Proteomes" id="UP000444721">
    <property type="component" value="Unassembled WGS sequence"/>
</dbReference>
<feature type="region of interest" description="Disordered" evidence="1">
    <location>
        <begin position="1"/>
        <end position="20"/>
    </location>
</feature>
<evidence type="ECO:0000256" key="1">
    <source>
        <dbReference type="SAM" id="MobiDB-lite"/>
    </source>
</evidence>
<feature type="compositionally biased region" description="Low complexity" evidence="1">
    <location>
        <begin position="338"/>
        <end position="351"/>
    </location>
</feature>
<dbReference type="EMBL" id="VFQX01000043">
    <property type="protein sequence ID" value="KAF0975763.1"/>
    <property type="molecule type" value="Genomic_DNA"/>
</dbReference>
<feature type="region of interest" description="Disordered" evidence="1">
    <location>
        <begin position="402"/>
        <end position="438"/>
    </location>
</feature>
<feature type="region of interest" description="Disordered" evidence="1">
    <location>
        <begin position="313"/>
        <end position="365"/>
    </location>
</feature>